<dbReference type="Proteomes" id="UP001303160">
    <property type="component" value="Unassembled WGS sequence"/>
</dbReference>
<evidence type="ECO:0000313" key="1">
    <source>
        <dbReference type="EMBL" id="KAK4195502.1"/>
    </source>
</evidence>
<sequence length="476" mass="53326">MEEQFIEDATAEQGLGLTRVELEQEYDRRGKQIMESLFEAHVEPRCVSDASLHMRIWFQIFRARDAGFSWGQEQLEYSLMAARTENSRSRHYYAYYHTRSDAEEAGHVHVAENQEANDMDLAELVADIAAADVPELDEIMAMPEDAEPEPMEPAGEGLADVENDEWNVPAPPPPAIPAEILELNEAQLQEIWESLQRLERKDAEPEAHELEDMVAAPEDAEPEPIEPAGEAENVVAPPAPAVPAEPDEAQVQEDRARHLRALEQEVQDMIAALEDALDGPIEPIENAENVVAPPAPAVPAEVPEHDGAQGMAFQQELDDIAVAPEDEPAGPGLDDAENAGNVWAPPVPAVHNPDWRPTPPDWAIERNNMAVILCEAWHSETEVEVDELMGRLNMYFIFKTGIHGHQDFARHFVEAYRGSVIDVEQYIATANDNEEREAFHDAYADLDDELLDMFEESLARYANLFLGRDHIPFQFE</sequence>
<organism evidence="1 2">
    <name type="scientific">Triangularia verruculosa</name>
    <dbReference type="NCBI Taxonomy" id="2587418"/>
    <lineage>
        <taxon>Eukaryota</taxon>
        <taxon>Fungi</taxon>
        <taxon>Dikarya</taxon>
        <taxon>Ascomycota</taxon>
        <taxon>Pezizomycotina</taxon>
        <taxon>Sordariomycetes</taxon>
        <taxon>Sordariomycetidae</taxon>
        <taxon>Sordariales</taxon>
        <taxon>Podosporaceae</taxon>
        <taxon>Triangularia</taxon>
    </lineage>
</organism>
<comment type="caution">
    <text evidence="1">The sequence shown here is derived from an EMBL/GenBank/DDBJ whole genome shotgun (WGS) entry which is preliminary data.</text>
</comment>
<reference evidence="1" key="2">
    <citation type="submission" date="2023-05" db="EMBL/GenBank/DDBJ databases">
        <authorList>
            <consortium name="Lawrence Berkeley National Laboratory"/>
            <person name="Steindorff A."/>
            <person name="Hensen N."/>
            <person name="Bonometti L."/>
            <person name="Westerberg I."/>
            <person name="Brannstrom I.O."/>
            <person name="Guillou S."/>
            <person name="Cros-Aarteil S."/>
            <person name="Calhoun S."/>
            <person name="Haridas S."/>
            <person name="Kuo A."/>
            <person name="Mondo S."/>
            <person name="Pangilinan J."/>
            <person name="Riley R."/>
            <person name="Labutti K."/>
            <person name="Andreopoulos B."/>
            <person name="Lipzen A."/>
            <person name="Chen C."/>
            <person name="Yanf M."/>
            <person name="Daum C."/>
            <person name="Ng V."/>
            <person name="Clum A."/>
            <person name="Ohm R."/>
            <person name="Martin F."/>
            <person name="Silar P."/>
            <person name="Natvig D."/>
            <person name="Lalanne C."/>
            <person name="Gautier V."/>
            <person name="Ament-Velasquez S.L."/>
            <person name="Kruys A."/>
            <person name="Hutchinson M.I."/>
            <person name="Powell A.J."/>
            <person name="Barry K."/>
            <person name="Miller A.N."/>
            <person name="Grigoriev I.V."/>
            <person name="Debuchy R."/>
            <person name="Gladieux P."/>
            <person name="Thoren M.H."/>
            <person name="Johannesson H."/>
        </authorList>
    </citation>
    <scope>NUCLEOTIDE SEQUENCE</scope>
    <source>
        <strain evidence="1">CBS 315.58</strain>
    </source>
</reference>
<gene>
    <name evidence="1" type="ORF">QBC40DRAFT_301122</name>
</gene>
<dbReference type="EMBL" id="MU864011">
    <property type="protein sequence ID" value="KAK4195502.1"/>
    <property type="molecule type" value="Genomic_DNA"/>
</dbReference>
<proteinExistence type="predicted"/>
<protein>
    <submittedName>
        <fullName evidence="1">Uncharacterized protein</fullName>
    </submittedName>
</protein>
<keyword evidence="2" id="KW-1185">Reference proteome</keyword>
<name>A0AAN7AR68_9PEZI</name>
<accession>A0AAN7AR68</accession>
<reference evidence="1" key="1">
    <citation type="journal article" date="2023" name="Mol. Phylogenet. Evol.">
        <title>Genome-scale phylogeny and comparative genomics of the fungal order Sordariales.</title>
        <authorList>
            <person name="Hensen N."/>
            <person name="Bonometti L."/>
            <person name="Westerberg I."/>
            <person name="Brannstrom I.O."/>
            <person name="Guillou S."/>
            <person name="Cros-Aarteil S."/>
            <person name="Calhoun S."/>
            <person name="Haridas S."/>
            <person name="Kuo A."/>
            <person name="Mondo S."/>
            <person name="Pangilinan J."/>
            <person name="Riley R."/>
            <person name="LaButti K."/>
            <person name="Andreopoulos B."/>
            <person name="Lipzen A."/>
            <person name="Chen C."/>
            <person name="Yan M."/>
            <person name="Daum C."/>
            <person name="Ng V."/>
            <person name="Clum A."/>
            <person name="Steindorff A."/>
            <person name="Ohm R.A."/>
            <person name="Martin F."/>
            <person name="Silar P."/>
            <person name="Natvig D.O."/>
            <person name="Lalanne C."/>
            <person name="Gautier V."/>
            <person name="Ament-Velasquez S.L."/>
            <person name="Kruys A."/>
            <person name="Hutchinson M.I."/>
            <person name="Powell A.J."/>
            <person name="Barry K."/>
            <person name="Miller A.N."/>
            <person name="Grigoriev I.V."/>
            <person name="Debuchy R."/>
            <person name="Gladieux P."/>
            <person name="Hiltunen Thoren M."/>
            <person name="Johannesson H."/>
        </authorList>
    </citation>
    <scope>NUCLEOTIDE SEQUENCE</scope>
    <source>
        <strain evidence="1">CBS 315.58</strain>
    </source>
</reference>
<evidence type="ECO:0000313" key="2">
    <source>
        <dbReference type="Proteomes" id="UP001303160"/>
    </source>
</evidence>
<dbReference type="AlphaFoldDB" id="A0AAN7AR68"/>